<keyword evidence="2" id="KW-0539">Nucleus</keyword>
<dbReference type="GO" id="GO:0005634">
    <property type="term" value="C:nucleus"/>
    <property type="evidence" value="ECO:0007669"/>
    <property type="project" value="UniProtKB-SubCell"/>
</dbReference>
<evidence type="ECO:0000313" key="4">
    <source>
        <dbReference type="EMBL" id="KAK5058839.1"/>
    </source>
</evidence>
<name>A0AAV9NIQ9_9EURO</name>
<feature type="region of interest" description="Disordered" evidence="3">
    <location>
        <begin position="86"/>
        <end position="131"/>
    </location>
</feature>
<evidence type="ECO:0000256" key="2">
    <source>
        <dbReference type="ARBA" id="ARBA00023242"/>
    </source>
</evidence>
<evidence type="ECO:0008006" key="6">
    <source>
        <dbReference type="Google" id="ProtNLM"/>
    </source>
</evidence>
<keyword evidence="5" id="KW-1185">Reference proteome</keyword>
<comment type="subcellular location">
    <subcellularLocation>
        <location evidence="1">Nucleus</location>
    </subcellularLocation>
</comment>
<dbReference type="Pfam" id="PF11951">
    <property type="entry name" value="Fungal_trans_2"/>
    <property type="match status" value="1"/>
</dbReference>
<dbReference type="EMBL" id="JAVRRD010000005">
    <property type="protein sequence ID" value="KAK5058839.1"/>
    <property type="molecule type" value="Genomic_DNA"/>
</dbReference>
<evidence type="ECO:0000256" key="3">
    <source>
        <dbReference type="SAM" id="MobiDB-lite"/>
    </source>
</evidence>
<sequence>MSVTGPVSPPKPQKHATGRHCNRQRPRCSACLAEGIICDGYVQQLDWERGKSRKGKSVRKSGVRKLDVSKSVEAIAQLPQPTEFTFVHQSQSPGRPRKKSVDQSATVKSTTPAISDTTENERRDSFSTPYELSSRDSASPWMISRTGSPVILDHVQQYNFSISPKVYRHAGDLEDSLSFYHECFSHTTLTFPVNINPWQAAIKHINDSIPCVQYVAVALAQRQQAHLNGRKGSLSVLRLKDRALSIFGTHITDVSLEAGVSTALLLLALDYVESGYANWAVHLRGAYRILESHGGIHLAKDRPSLRSQVAQLLWYDITAAMLSRCGPVFPRSYLDQLMGWQSEDEWSMLALNGLPDDMFSIMHDLATAAMHPDTVTAAEVFEFQIKIATTVIQTHGNEYFHAMSESWKLGLLLYVSRVFSNTATHNLYDHLESSDMDDGSFSNLSIEPSVWGNSHELAVRILDHVQSLPPHSALQKQCLMPIMLAGCEVRPDEPDLRQIVVDYGERWKQKTGFWLWNSGSEFLGSIWAINEQGFATGQPSVSWTEVFPPSADYGFLFG</sequence>
<feature type="region of interest" description="Disordered" evidence="3">
    <location>
        <begin position="1"/>
        <end position="25"/>
    </location>
</feature>
<dbReference type="RefSeq" id="XP_064709362.1">
    <property type="nucleotide sequence ID" value="XM_064854636.1"/>
</dbReference>
<dbReference type="GeneID" id="89979257"/>
<protein>
    <recommendedName>
        <fullName evidence="6">Zn(2)-C6 fungal-type domain-containing protein</fullName>
    </recommendedName>
</protein>
<proteinExistence type="predicted"/>
<dbReference type="Proteomes" id="UP001358417">
    <property type="component" value="Unassembled WGS sequence"/>
</dbReference>
<feature type="compositionally biased region" description="Basic residues" evidence="3">
    <location>
        <begin position="12"/>
        <end position="25"/>
    </location>
</feature>
<organism evidence="4 5">
    <name type="scientific">Exophiala bonariae</name>
    <dbReference type="NCBI Taxonomy" id="1690606"/>
    <lineage>
        <taxon>Eukaryota</taxon>
        <taxon>Fungi</taxon>
        <taxon>Dikarya</taxon>
        <taxon>Ascomycota</taxon>
        <taxon>Pezizomycotina</taxon>
        <taxon>Eurotiomycetes</taxon>
        <taxon>Chaetothyriomycetidae</taxon>
        <taxon>Chaetothyriales</taxon>
        <taxon>Herpotrichiellaceae</taxon>
        <taxon>Exophiala</taxon>
    </lineage>
</organism>
<evidence type="ECO:0000313" key="5">
    <source>
        <dbReference type="Proteomes" id="UP001358417"/>
    </source>
</evidence>
<accession>A0AAV9NIQ9</accession>
<reference evidence="4 5" key="1">
    <citation type="submission" date="2023-08" db="EMBL/GenBank/DDBJ databases">
        <title>Black Yeasts Isolated from many extreme environments.</title>
        <authorList>
            <person name="Coleine C."/>
            <person name="Stajich J.E."/>
            <person name="Selbmann L."/>
        </authorList>
    </citation>
    <scope>NUCLEOTIDE SEQUENCE [LARGE SCALE GENOMIC DNA]</scope>
    <source>
        <strain evidence="4 5">CCFEE 5792</strain>
    </source>
</reference>
<dbReference type="PANTHER" id="PTHR37534">
    <property type="entry name" value="TRANSCRIPTIONAL ACTIVATOR PROTEIN UGA3"/>
    <property type="match status" value="1"/>
</dbReference>
<dbReference type="InterPro" id="IPR021858">
    <property type="entry name" value="Fun_TF"/>
</dbReference>
<gene>
    <name evidence="4" type="ORF">LTR84_011103</name>
</gene>
<comment type="caution">
    <text evidence="4">The sequence shown here is derived from an EMBL/GenBank/DDBJ whole genome shotgun (WGS) entry which is preliminary data.</text>
</comment>
<dbReference type="PANTHER" id="PTHR37534:SF46">
    <property type="entry name" value="ZN(II)2CYS6 TRANSCRIPTION FACTOR (EUROFUNG)"/>
    <property type="match status" value="1"/>
</dbReference>
<evidence type="ECO:0000256" key="1">
    <source>
        <dbReference type="ARBA" id="ARBA00004123"/>
    </source>
</evidence>
<feature type="compositionally biased region" description="Polar residues" evidence="3">
    <location>
        <begin position="102"/>
        <end position="117"/>
    </location>
</feature>
<dbReference type="AlphaFoldDB" id="A0AAV9NIQ9"/>